<dbReference type="RefSeq" id="XP_032143308.1">
    <property type="nucleotide sequence ID" value="XM_032287417.1"/>
</dbReference>
<feature type="compositionally biased region" description="Pro residues" evidence="1">
    <location>
        <begin position="87"/>
        <end position="98"/>
    </location>
</feature>
<proteinExistence type="predicted"/>
<dbReference type="Proteomes" id="UP000504640">
    <property type="component" value="Unplaced"/>
</dbReference>
<feature type="compositionally biased region" description="Low complexity" evidence="1">
    <location>
        <begin position="145"/>
        <end position="172"/>
    </location>
</feature>
<protein>
    <submittedName>
        <fullName evidence="3">Serine/arginine repetitive matrix protein 3-like</fullName>
    </submittedName>
</protein>
<evidence type="ECO:0000313" key="2">
    <source>
        <dbReference type="Proteomes" id="UP000504640"/>
    </source>
</evidence>
<feature type="region of interest" description="Disordered" evidence="1">
    <location>
        <begin position="229"/>
        <end position="262"/>
    </location>
</feature>
<evidence type="ECO:0000256" key="1">
    <source>
        <dbReference type="SAM" id="MobiDB-lite"/>
    </source>
</evidence>
<feature type="region of interest" description="Disordered" evidence="1">
    <location>
        <begin position="1"/>
        <end position="69"/>
    </location>
</feature>
<reference evidence="3" key="1">
    <citation type="submission" date="2025-08" db="UniProtKB">
        <authorList>
            <consortium name="RefSeq"/>
        </authorList>
    </citation>
    <scope>IDENTIFICATION</scope>
    <source>
        <tissue evidence="3">Blood</tissue>
    </source>
</reference>
<feature type="compositionally biased region" description="Basic residues" evidence="1">
    <location>
        <begin position="37"/>
        <end position="61"/>
    </location>
</feature>
<sequence length="262" mass="27433">MAEGSAATAAAASAPRLRAGGRGGGRPWGRKAEGGRRRAGGGRGGGRRGKGRARRPRRRRGFPASLALVRPALARPLLVPAPRLASPQPPALAAPPPALRAGAPLPPSSCASASFHTNTNSSARAQISPPPPPPHSARAGPRETSALASARPASLPLARSPSRSSFSANRSARWLPRPRPLAGLLLDWGRWDRGRGRPHARWLAGPRRVTSARRRRCRCLPPLGVARLPPSAVQQPQNALPRARAALGSGVSPLQPPPREPM</sequence>
<name>A0A6J3IL97_SAPAP</name>
<dbReference type="GeneID" id="116557769"/>
<organism evidence="2 3">
    <name type="scientific">Sapajus apella</name>
    <name type="common">Brown-capped capuchin</name>
    <name type="synonym">Cebus apella</name>
    <dbReference type="NCBI Taxonomy" id="9515"/>
    <lineage>
        <taxon>Eukaryota</taxon>
        <taxon>Metazoa</taxon>
        <taxon>Chordata</taxon>
        <taxon>Craniata</taxon>
        <taxon>Vertebrata</taxon>
        <taxon>Euteleostomi</taxon>
        <taxon>Mammalia</taxon>
        <taxon>Eutheria</taxon>
        <taxon>Euarchontoglires</taxon>
        <taxon>Primates</taxon>
        <taxon>Haplorrhini</taxon>
        <taxon>Platyrrhini</taxon>
        <taxon>Cebidae</taxon>
        <taxon>Cebinae</taxon>
        <taxon>Sapajus</taxon>
    </lineage>
</organism>
<feature type="compositionally biased region" description="Low complexity" evidence="1">
    <location>
        <begin position="99"/>
        <end position="114"/>
    </location>
</feature>
<accession>A0A6J3IL97</accession>
<feature type="compositionally biased region" description="Low complexity" evidence="1">
    <location>
        <begin position="1"/>
        <end position="18"/>
    </location>
</feature>
<gene>
    <name evidence="3" type="primary">LOC116557769</name>
</gene>
<dbReference type="AlphaFoldDB" id="A0A6J3IL97"/>
<keyword evidence="2" id="KW-1185">Reference proteome</keyword>
<feature type="region of interest" description="Disordered" evidence="1">
    <location>
        <begin position="82"/>
        <end position="172"/>
    </location>
</feature>
<evidence type="ECO:0000313" key="3">
    <source>
        <dbReference type="RefSeq" id="XP_032143308.1"/>
    </source>
</evidence>